<keyword evidence="2" id="KW-1185">Reference proteome</keyword>
<dbReference type="EMBL" id="JBBNAG010000006">
    <property type="protein sequence ID" value="KAK9125308.1"/>
    <property type="molecule type" value="Genomic_DNA"/>
</dbReference>
<evidence type="ECO:0000313" key="2">
    <source>
        <dbReference type="Proteomes" id="UP001419268"/>
    </source>
</evidence>
<dbReference type="PANTHER" id="PTHR34940">
    <property type="entry name" value="PHOTOSYSTEM II 5 KDA PROTEIN, CHLOROPLASTIC"/>
    <property type="match status" value="1"/>
</dbReference>
<sequence>MASITMAALPSGIFVADRASPKRGKLLVTKATASRSTEGEKVQLSCNNEAGMKSNEMVNNGRREMMFAAAAAAACSIAGAAFAEVPKAGTPEARKFYAPICVTMPTARVCHK</sequence>
<evidence type="ECO:0008006" key="3">
    <source>
        <dbReference type="Google" id="ProtNLM"/>
    </source>
</evidence>
<comment type="caution">
    <text evidence="1">The sequence shown here is derived from an EMBL/GenBank/DDBJ whole genome shotgun (WGS) entry which is preliminary data.</text>
</comment>
<gene>
    <name evidence="1" type="ORF">Scep_014154</name>
</gene>
<dbReference type="InterPro" id="IPR040296">
    <property type="entry name" value="PSBT"/>
</dbReference>
<dbReference type="PANTHER" id="PTHR34940:SF4">
    <property type="entry name" value="OS02G0581100 PROTEIN"/>
    <property type="match status" value="1"/>
</dbReference>
<reference evidence="1 2" key="1">
    <citation type="submission" date="2024-01" db="EMBL/GenBank/DDBJ databases">
        <title>Genome assemblies of Stephania.</title>
        <authorList>
            <person name="Yang L."/>
        </authorList>
    </citation>
    <scope>NUCLEOTIDE SEQUENCE [LARGE SCALE GENOMIC DNA]</scope>
    <source>
        <strain evidence="1">JXDWG</strain>
        <tissue evidence="1">Leaf</tissue>
    </source>
</reference>
<evidence type="ECO:0000313" key="1">
    <source>
        <dbReference type="EMBL" id="KAK9125308.1"/>
    </source>
</evidence>
<dbReference type="Proteomes" id="UP001419268">
    <property type="component" value="Unassembled WGS sequence"/>
</dbReference>
<organism evidence="1 2">
    <name type="scientific">Stephania cephalantha</name>
    <dbReference type="NCBI Taxonomy" id="152367"/>
    <lineage>
        <taxon>Eukaryota</taxon>
        <taxon>Viridiplantae</taxon>
        <taxon>Streptophyta</taxon>
        <taxon>Embryophyta</taxon>
        <taxon>Tracheophyta</taxon>
        <taxon>Spermatophyta</taxon>
        <taxon>Magnoliopsida</taxon>
        <taxon>Ranunculales</taxon>
        <taxon>Menispermaceae</taxon>
        <taxon>Menispermoideae</taxon>
        <taxon>Cissampelideae</taxon>
        <taxon>Stephania</taxon>
    </lineage>
</organism>
<accession>A0AAP0J0S7</accession>
<dbReference type="AlphaFoldDB" id="A0AAP0J0S7"/>
<name>A0AAP0J0S7_9MAGN</name>
<proteinExistence type="predicted"/>
<protein>
    <recommendedName>
        <fullName evidence="3">Photosystem II 5 kDa protein, chloroplastic</fullName>
    </recommendedName>
</protein>